<comment type="caution">
    <text evidence="7">The sequence shown here is derived from an EMBL/GenBank/DDBJ whole genome shotgun (WGS) entry which is preliminary data.</text>
</comment>
<dbReference type="GO" id="GO:0042073">
    <property type="term" value="P:intraciliary transport"/>
    <property type="evidence" value="ECO:0007669"/>
    <property type="project" value="TreeGrafter"/>
</dbReference>
<reference evidence="7 8" key="1">
    <citation type="submission" date="2024-03" db="EMBL/GenBank/DDBJ databases">
        <title>The Acrasis kona genome and developmental transcriptomes reveal deep origins of eukaryotic multicellular pathways.</title>
        <authorList>
            <person name="Sheikh S."/>
            <person name="Fu C.-J."/>
            <person name="Brown M.W."/>
            <person name="Baldauf S.L."/>
        </authorList>
    </citation>
    <scope>NUCLEOTIDE SEQUENCE [LARGE SCALE GENOMIC DNA]</scope>
    <source>
        <strain evidence="7 8">ATCC MYA-3509</strain>
    </source>
</reference>
<dbReference type="GO" id="GO:1905515">
    <property type="term" value="P:non-motile cilium assembly"/>
    <property type="evidence" value="ECO:0007669"/>
    <property type="project" value="TreeGrafter"/>
</dbReference>
<dbReference type="InterPro" id="IPR019530">
    <property type="entry name" value="Intra-flagellar_transport_57"/>
</dbReference>
<dbReference type="GO" id="GO:0005929">
    <property type="term" value="C:cilium"/>
    <property type="evidence" value="ECO:0007669"/>
    <property type="project" value="UniProtKB-SubCell"/>
</dbReference>
<dbReference type="GO" id="GO:0005815">
    <property type="term" value="C:microtubule organizing center"/>
    <property type="evidence" value="ECO:0007669"/>
    <property type="project" value="TreeGrafter"/>
</dbReference>
<dbReference type="AlphaFoldDB" id="A0AAW2ZMU2"/>
<evidence type="ECO:0000256" key="5">
    <source>
        <dbReference type="SAM" id="Coils"/>
    </source>
</evidence>
<keyword evidence="4" id="KW-0966">Cell projection</keyword>
<proteinExistence type="inferred from homology"/>
<dbReference type="PANTHER" id="PTHR16011:SF0">
    <property type="entry name" value="INTRAFLAGELLAR TRANSPORT PROTEIN 57 HOMOLOG"/>
    <property type="match status" value="1"/>
</dbReference>
<name>A0AAW2ZMU2_9EUKA</name>
<keyword evidence="8" id="KW-1185">Reference proteome</keyword>
<evidence type="ECO:0000256" key="3">
    <source>
        <dbReference type="ARBA" id="ARBA00023069"/>
    </source>
</evidence>
<evidence type="ECO:0000256" key="4">
    <source>
        <dbReference type="ARBA" id="ARBA00023273"/>
    </source>
</evidence>
<accession>A0AAW2ZMU2</accession>
<evidence type="ECO:0000313" key="7">
    <source>
        <dbReference type="EMBL" id="KAL0490825.1"/>
    </source>
</evidence>
<dbReference type="EMBL" id="JAOPGA020001721">
    <property type="protein sequence ID" value="KAL0490825.1"/>
    <property type="molecule type" value="Genomic_DNA"/>
</dbReference>
<sequence length="218" mass="25249">MIESEVSAAEWKLELEQVSSQLVVRLNVDHKDWRTHIESMGDQEKTIKELLPSTTEELERIADDIFKVNDRIQKREAMLSSDGAIGMLLSNYKKNQDEVKSVNDRFKMTEKSISELSSELQKTTSELDDMKNAMKVMNNNSKDVTPLQEIKESLHRIRGELRQMDLRTGVLQHTLLQHKIKTSRAMSAKGQKNAHNHKHRKHTGYEFDPFNVNNPEHD</sequence>
<evidence type="ECO:0000256" key="6">
    <source>
        <dbReference type="SAM" id="MobiDB-lite"/>
    </source>
</evidence>
<keyword evidence="5" id="KW-0175">Coiled coil</keyword>
<dbReference type="Pfam" id="PF10498">
    <property type="entry name" value="IFT57"/>
    <property type="match status" value="1"/>
</dbReference>
<organism evidence="7 8">
    <name type="scientific">Acrasis kona</name>
    <dbReference type="NCBI Taxonomy" id="1008807"/>
    <lineage>
        <taxon>Eukaryota</taxon>
        <taxon>Discoba</taxon>
        <taxon>Heterolobosea</taxon>
        <taxon>Tetramitia</taxon>
        <taxon>Eutetramitia</taxon>
        <taxon>Acrasidae</taxon>
        <taxon>Acrasis</taxon>
    </lineage>
</organism>
<protein>
    <submittedName>
        <fullName evidence="7">Uncharacterized protein</fullName>
    </submittedName>
</protein>
<gene>
    <name evidence="7" type="ORF">AKO1_009642</name>
</gene>
<feature type="region of interest" description="Disordered" evidence="6">
    <location>
        <begin position="181"/>
        <end position="218"/>
    </location>
</feature>
<evidence type="ECO:0000313" key="8">
    <source>
        <dbReference type="Proteomes" id="UP001431209"/>
    </source>
</evidence>
<dbReference type="GO" id="GO:0005794">
    <property type="term" value="C:Golgi apparatus"/>
    <property type="evidence" value="ECO:0007669"/>
    <property type="project" value="TreeGrafter"/>
</dbReference>
<evidence type="ECO:0000256" key="2">
    <source>
        <dbReference type="ARBA" id="ARBA00009415"/>
    </source>
</evidence>
<dbReference type="GO" id="GO:0030992">
    <property type="term" value="C:intraciliary transport particle B"/>
    <property type="evidence" value="ECO:0007669"/>
    <property type="project" value="TreeGrafter"/>
</dbReference>
<feature type="compositionally biased region" description="Basic residues" evidence="6">
    <location>
        <begin position="192"/>
        <end position="202"/>
    </location>
</feature>
<feature type="coiled-coil region" evidence="5">
    <location>
        <begin position="113"/>
        <end position="167"/>
    </location>
</feature>
<keyword evidence="3" id="KW-0969">Cilium</keyword>
<comment type="similarity">
    <text evidence="2">Belongs to the IFT57 family.</text>
</comment>
<comment type="subcellular location">
    <subcellularLocation>
        <location evidence="1">Cell projection</location>
        <location evidence="1">Cilium</location>
    </subcellularLocation>
</comment>
<evidence type="ECO:0000256" key="1">
    <source>
        <dbReference type="ARBA" id="ARBA00004138"/>
    </source>
</evidence>
<dbReference type="PANTHER" id="PTHR16011">
    <property type="entry name" value="IFT57/HIPPI"/>
    <property type="match status" value="1"/>
</dbReference>
<dbReference type="Proteomes" id="UP001431209">
    <property type="component" value="Unassembled WGS sequence"/>
</dbReference>
<dbReference type="SUPFAM" id="SSF58100">
    <property type="entry name" value="Bacterial hemolysins"/>
    <property type="match status" value="1"/>
</dbReference>